<proteinExistence type="predicted"/>
<comment type="caution">
    <text evidence="1">The sequence shown here is derived from an EMBL/GenBank/DDBJ whole genome shotgun (WGS) entry which is preliminary data.</text>
</comment>
<keyword evidence="2" id="KW-1185">Reference proteome</keyword>
<dbReference type="EMBL" id="JAAIUW010000010">
    <property type="protein sequence ID" value="KAF7810826.1"/>
    <property type="molecule type" value="Genomic_DNA"/>
</dbReference>
<dbReference type="Proteomes" id="UP000634136">
    <property type="component" value="Unassembled WGS sequence"/>
</dbReference>
<sequence length="221" mass="24587">MPRQALQNITLNLDKIGSFHTLFQKDVGFGTWGDDAYKALITELIATDIDQNKQPGLCDYVGPLGIAWAFDDMIFIPLYTPSQLRLLRSWFIWTQSLSLGLVLGASSIGSSSSLPSIHPSILPTIHHNNYLGYEKQMSRMNGEEGERVETTPKRCVLKRVWTWGDNAEITDTQENTNVNPPAIMSPSDTPLPPINVDPLAIISMLDTPPALLIDIAELKIW</sequence>
<evidence type="ECO:0000313" key="2">
    <source>
        <dbReference type="Proteomes" id="UP000634136"/>
    </source>
</evidence>
<reference evidence="1" key="1">
    <citation type="submission" date="2020-09" db="EMBL/GenBank/DDBJ databases">
        <title>Genome-Enabled Discovery of Anthraquinone Biosynthesis in Senna tora.</title>
        <authorList>
            <person name="Kang S.-H."/>
            <person name="Pandey R.P."/>
            <person name="Lee C.-M."/>
            <person name="Sim J.-S."/>
            <person name="Jeong J.-T."/>
            <person name="Choi B.-S."/>
            <person name="Jung M."/>
            <person name="Ginzburg D."/>
            <person name="Zhao K."/>
            <person name="Won S.Y."/>
            <person name="Oh T.-J."/>
            <person name="Yu Y."/>
            <person name="Kim N.-H."/>
            <person name="Lee O.R."/>
            <person name="Lee T.-H."/>
            <person name="Bashyal P."/>
            <person name="Kim T.-S."/>
            <person name="Lee W.-H."/>
            <person name="Kawkins C."/>
            <person name="Kim C.-K."/>
            <person name="Kim J.S."/>
            <person name="Ahn B.O."/>
            <person name="Rhee S.Y."/>
            <person name="Sohng J.K."/>
        </authorList>
    </citation>
    <scope>NUCLEOTIDE SEQUENCE</scope>
    <source>
        <tissue evidence="1">Leaf</tissue>
    </source>
</reference>
<evidence type="ECO:0000313" key="1">
    <source>
        <dbReference type="EMBL" id="KAF7810826.1"/>
    </source>
</evidence>
<organism evidence="1 2">
    <name type="scientific">Senna tora</name>
    <dbReference type="NCBI Taxonomy" id="362788"/>
    <lineage>
        <taxon>Eukaryota</taxon>
        <taxon>Viridiplantae</taxon>
        <taxon>Streptophyta</taxon>
        <taxon>Embryophyta</taxon>
        <taxon>Tracheophyta</taxon>
        <taxon>Spermatophyta</taxon>
        <taxon>Magnoliopsida</taxon>
        <taxon>eudicotyledons</taxon>
        <taxon>Gunneridae</taxon>
        <taxon>Pentapetalae</taxon>
        <taxon>rosids</taxon>
        <taxon>fabids</taxon>
        <taxon>Fabales</taxon>
        <taxon>Fabaceae</taxon>
        <taxon>Caesalpinioideae</taxon>
        <taxon>Cassia clade</taxon>
        <taxon>Senna</taxon>
    </lineage>
</organism>
<protein>
    <submittedName>
        <fullName evidence="1">Aquaporin PIP2-7-like</fullName>
    </submittedName>
</protein>
<accession>A0A834SXS7</accession>
<gene>
    <name evidence="1" type="ORF">G2W53_031802</name>
</gene>
<name>A0A834SXS7_9FABA</name>
<dbReference type="AlphaFoldDB" id="A0A834SXS7"/>